<feature type="compositionally biased region" description="Basic and acidic residues" evidence="5">
    <location>
        <begin position="95"/>
        <end position="118"/>
    </location>
</feature>
<feature type="transmembrane region" description="Helical" evidence="6">
    <location>
        <begin position="6"/>
        <end position="27"/>
    </location>
</feature>
<dbReference type="Proteomes" id="UP001501586">
    <property type="component" value="Unassembled WGS sequence"/>
</dbReference>
<feature type="transmembrane region" description="Helical" evidence="6">
    <location>
        <begin position="220"/>
        <end position="242"/>
    </location>
</feature>
<gene>
    <name evidence="7" type="ORF">GCM10022261_01390</name>
</gene>
<reference evidence="8" key="1">
    <citation type="journal article" date="2019" name="Int. J. Syst. Evol. Microbiol.">
        <title>The Global Catalogue of Microorganisms (GCM) 10K type strain sequencing project: providing services to taxonomists for standard genome sequencing and annotation.</title>
        <authorList>
            <consortium name="The Broad Institute Genomics Platform"/>
            <consortium name="The Broad Institute Genome Sequencing Center for Infectious Disease"/>
            <person name="Wu L."/>
            <person name="Ma J."/>
        </authorList>
    </citation>
    <scope>NUCLEOTIDE SEQUENCE [LARGE SCALE GENOMIC DNA]</scope>
    <source>
        <strain evidence="8">JCM 17458</strain>
    </source>
</reference>
<evidence type="ECO:0000256" key="4">
    <source>
        <dbReference type="ARBA" id="ARBA00022833"/>
    </source>
</evidence>
<evidence type="ECO:0000256" key="2">
    <source>
        <dbReference type="ARBA" id="ARBA00006939"/>
    </source>
</evidence>
<dbReference type="PANTHER" id="PTHR11040">
    <property type="entry name" value="ZINC/IRON TRANSPORTER"/>
    <property type="match status" value="1"/>
</dbReference>
<evidence type="ECO:0000313" key="8">
    <source>
        <dbReference type="Proteomes" id="UP001501586"/>
    </source>
</evidence>
<comment type="similarity">
    <text evidence="2">Belongs to the ZIP transporter (TC 2.A.5) family.</text>
</comment>
<accession>A0ABP8EFD5</accession>
<organism evidence="7 8">
    <name type="scientific">Brevibacterium daeguense</name>
    <dbReference type="NCBI Taxonomy" id="909936"/>
    <lineage>
        <taxon>Bacteria</taxon>
        <taxon>Bacillati</taxon>
        <taxon>Actinomycetota</taxon>
        <taxon>Actinomycetes</taxon>
        <taxon>Micrococcales</taxon>
        <taxon>Brevibacteriaceae</taxon>
        <taxon>Brevibacterium</taxon>
    </lineage>
</organism>
<evidence type="ECO:0000256" key="1">
    <source>
        <dbReference type="ARBA" id="ARBA00004651"/>
    </source>
</evidence>
<keyword evidence="8" id="KW-1185">Reference proteome</keyword>
<keyword evidence="3" id="KW-1003">Cell membrane</keyword>
<feature type="transmembrane region" description="Helical" evidence="6">
    <location>
        <begin position="191"/>
        <end position="214"/>
    </location>
</feature>
<name>A0ABP8EFD5_9MICO</name>
<proteinExistence type="inferred from homology"/>
<keyword evidence="6" id="KW-0812">Transmembrane</keyword>
<evidence type="ECO:0000313" key="7">
    <source>
        <dbReference type="EMBL" id="GAA4282608.1"/>
    </source>
</evidence>
<evidence type="ECO:0000256" key="3">
    <source>
        <dbReference type="ARBA" id="ARBA00022475"/>
    </source>
</evidence>
<evidence type="ECO:0000256" key="5">
    <source>
        <dbReference type="SAM" id="MobiDB-lite"/>
    </source>
</evidence>
<protein>
    <submittedName>
        <fullName evidence="7">ZIP family metal transporter</fullName>
    </submittedName>
</protein>
<evidence type="ECO:0000256" key="6">
    <source>
        <dbReference type="SAM" id="Phobius"/>
    </source>
</evidence>
<comment type="caution">
    <text evidence="7">The sequence shown here is derived from an EMBL/GenBank/DDBJ whole genome shotgun (WGS) entry which is preliminary data.</text>
</comment>
<feature type="region of interest" description="Disordered" evidence="5">
    <location>
        <begin position="95"/>
        <end position="120"/>
    </location>
</feature>
<keyword evidence="6" id="KW-0472">Membrane</keyword>
<dbReference type="EMBL" id="BAABAZ010000003">
    <property type="protein sequence ID" value="GAA4282608.1"/>
    <property type="molecule type" value="Genomic_DNA"/>
</dbReference>
<comment type="subcellular location">
    <subcellularLocation>
        <location evidence="1">Cell membrane</location>
        <topology evidence="1">Multi-pass membrane protein</topology>
    </subcellularLocation>
</comment>
<feature type="transmembrane region" description="Helical" evidence="6">
    <location>
        <begin position="69"/>
        <end position="87"/>
    </location>
</feature>
<dbReference type="RefSeq" id="WP_236865746.1">
    <property type="nucleotide sequence ID" value="NZ_BAABAZ010000003.1"/>
</dbReference>
<feature type="transmembrane region" description="Helical" evidence="6">
    <location>
        <begin position="133"/>
        <end position="152"/>
    </location>
</feature>
<sequence length="271" mass="26752">MDVFGQALGLGTIGLVAGLVGAVVAAVATRSQTSTLTSYVQHFAAGLIIAAATLDLLPEALHLGAGWPLIFGFVLGTAFMLALRALLTRFGHGHAHGEEHGPAHGEEHGPAHGEEHGHGGVQTKAATGVNLRLAIALAVVVLIDGAIIGVALSAGGGAALLIAVALSIELLFVAASIAGSTRAGGGSVGSAIGVGAFVAVMMPLGAVLGALVFAGVSAPLLVTGLAFGAAALLFTAVAELLVEAYEIKESTGTIAMAAAGFLLFLILMMLM</sequence>
<dbReference type="PANTHER" id="PTHR11040:SF211">
    <property type="entry name" value="ZINC TRANSPORTER ZIP11"/>
    <property type="match status" value="1"/>
</dbReference>
<keyword evidence="6" id="KW-1133">Transmembrane helix</keyword>
<feature type="transmembrane region" description="Helical" evidence="6">
    <location>
        <begin position="158"/>
        <end position="179"/>
    </location>
</feature>
<feature type="transmembrane region" description="Helical" evidence="6">
    <location>
        <begin position="254"/>
        <end position="270"/>
    </location>
</feature>
<keyword evidence="4" id="KW-0862">Zinc</keyword>
<feature type="transmembrane region" description="Helical" evidence="6">
    <location>
        <begin position="39"/>
        <end position="57"/>
    </location>
</feature>